<gene>
    <name evidence="1" type="ORF">BTO16_04000</name>
</gene>
<proteinExistence type="predicted"/>
<keyword evidence="2" id="KW-1185">Reference proteome</keyword>
<evidence type="ECO:0000313" key="1">
    <source>
        <dbReference type="EMBL" id="PQJ81783.1"/>
    </source>
</evidence>
<dbReference type="RefSeq" id="WP_105020353.1">
    <property type="nucleotide sequence ID" value="NZ_MSCM01000001.1"/>
</dbReference>
<dbReference type="Proteomes" id="UP000239068">
    <property type="component" value="Unassembled WGS sequence"/>
</dbReference>
<protein>
    <submittedName>
        <fullName evidence="1">Uncharacterized protein</fullName>
    </submittedName>
</protein>
<dbReference type="PROSITE" id="PS51257">
    <property type="entry name" value="PROKAR_LIPOPROTEIN"/>
    <property type="match status" value="1"/>
</dbReference>
<dbReference type="EMBL" id="MSCM01000001">
    <property type="protein sequence ID" value="PQJ81783.1"/>
    <property type="molecule type" value="Genomic_DNA"/>
</dbReference>
<reference evidence="1 2" key="1">
    <citation type="submission" date="2016-12" db="EMBL/GenBank/DDBJ databases">
        <title>Trade-off between light-utilization and light-protection in marine flavobacteria.</title>
        <authorList>
            <person name="Kumagai Y."/>
            <person name="Yoshizawa S."/>
            <person name="Kogure K."/>
            <person name="Iwasaki W."/>
        </authorList>
    </citation>
    <scope>NUCLEOTIDE SEQUENCE [LARGE SCALE GENOMIC DNA]</scope>
    <source>
        <strain evidence="1 2">ATCC 43844</strain>
    </source>
</reference>
<comment type="caution">
    <text evidence="1">The sequence shown here is derived from an EMBL/GenBank/DDBJ whole genome shotgun (WGS) entry which is preliminary data.</text>
</comment>
<accession>A0A2S7WW07</accession>
<sequence length="202" mass="22317">MKTIKKSTPIILSITAVLLFLTFGTGCRDSDEITPTPVNLNEHFRYSLDGGSTYKEIDLNQVTAKYRPDPNGIESFNIVIIPAASTNLVEKLTATFYLQNFGSFISSSPNQTNYLWGIPGFDTRSTTSNTFFFSDITRPVIFNVGAFINNQITTTVTEYPTTVNSPTEGYIAFTFSGTYVVDQNNPLITGSIMGSARIKRTE</sequence>
<name>A0A2S7WW07_9FLAO</name>
<organism evidence="1 2">
    <name type="scientific">Polaribacter glomeratus</name>
    <dbReference type="NCBI Taxonomy" id="102"/>
    <lineage>
        <taxon>Bacteria</taxon>
        <taxon>Pseudomonadati</taxon>
        <taxon>Bacteroidota</taxon>
        <taxon>Flavobacteriia</taxon>
        <taxon>Flavobacteriales</taxon>
        <taxon>Flavobacteriaceae</taxon>
    </lineage>
</organism>
<dbReference type="AlphaFoldDB" id="A0A2S7WW07"/>
<evidence type="ECO:0000313" key="2">
    <source>
        <dbReference type="Proteomes" id="UP000239068"/>
    </source>
</evidence>